<dbReference type="AlphaFoldDB" id="A0A2R5L454"/>
<comment type="similarity">
    <text evidence="1">Belongs to the TPRG1 family.</text>
</comment>
<feature type="domain" description="HSac2" evidence="3">
    <location>
        <begin position="106"/>
        <end position="251"/>
    </location>
</feature>
<evidence type="ECO:0000313" key="4">
    <source>
        <dbReference type="EMBL" id="MBY04276.1"/>
    </source>
</evidence>
<evidence type="ECO:0000256" key="1">
    <source>
        <dbReference type="ARBA" id="ARBA00009163"/>
    </source>
</evidence>
<evidence type="ECO:0000256" key="2">
    <source>
        <dbReference type="SAM" id="MobiDB-lite"/>
    </source>
</evidence>
<reference evidence="4" key="1">
    <citation type="submission" date="2018-03" db="EMBL/GenBank/DDBJ databases">
        <title>The relapsing fever spirochete Borrelia turicatae persists in the highly oxidative environment of its soft-bodied tick vector.</title>
        <authorList>
            <person name="Bourret T.J."/>
            <person name="Boyle W.K."/>
            <person name="Valenzuela J.G."/>
            <person name="Oliveira F."/>
            <person name="Lopez J.E."/>
        </authorList>
    </citation>
    <scope>NUCLEOTIDE SEQUENCE</scope>
    <source>
        <strain evidence="4">Kansas strain/isolate</strain>
        <tissue evidence="4">Salivary glands</tissue>
    </source>
</reference>
<accession>A0A2R5L454</accession>
<dbReference type="InterPro" id="IPR040242">
    <property type="entry name" value="TPRG1-like"/>
</dbReference>
<dbReference type="EMBL" id="GGLE01000150">
    <property type="protein sequence ID" value="MBY04276.1"/>
    <property type="molecule type" value="Transcribed_RNA"/>
</dbReference>
<organism evidence="4">
    <name type="scientific">Ornithodoros turicata</name>
    <dbReference type="NCBI Taxonomy" id="34597"/>
    <lineage>
        <taxon>Eukaryota</taxon>
        <taxon>Metazoa</taxon>
        <taxon>Ecdysozoa</taxon>
        <taxon>Arthropoda</taxon>
        <taxon>Chelicerata</taxon>
        <taxon>Arachnida</taxon>
        <taxon>Acari</taxon>
        <taxon>Parasitiformes</taxon>
        <taxon>Ixodida</taxon>
        <taxon>Ixodoidea</taxon>
        <taxon>Argasidae</taxon>
        <taxon>Ornithodorinae</taxon>
        <taxon>Ornithodoros</taxon>
    </lineage>
</organism>
<dbReference type="InterPro" id="IPR034753">
    <property type="entry name" value="hSac2"/>
</dbReference>
<dbReference type="Pfam" id="PF12456">
    <property type="entry name" value="hSac2"/>
    <property type="match status" value="1"/>
</dbReference>
<feature type="region of interest" description="Disordered" evidence="2">
    <location>
        <begin position="1"/>
        <end position="27"/>
    </location>
</feature>
<proteinExistence type="inferred from homology"/>
<dbReference type="InterPro" id="IPR022158">
    <property type="entry name" value="Inositol_phosphatase"/>
</dbReference>
<sequence length="316" mass="35600">MAGLCDNKYPKNENIAVSPNDSSDVDRLDDYQDAPFLGGRLALNQESELTSPNPVDANHVETSCLVSNRTSTEVSPNANEQPAAARITARQCTRGMSIEETKEYFAVRDGAIEKAAEQCNPVLLQHLDGELRGVWLLTQIDHWDTEKERLLFLTDFSLIILKYDFITLKLLDYQRLHLKSFDKVQVGPLTYPEKSIMPPRNQDGIRCIWDNNATIPFVKEWNPWCRDIPWVTFTAHHLWDTPSPSDYYDVHCFSDSLVAAVIQLDLAAAPPTDIVRTHHCVVAQEPVLIRSYAGVAAAFHNANNLGFFKARGKVSF</sequence>
<dbReference type="PANTHER" id="PTHR31108:SF1">
    <property type="entry name" value="HSAC2 DOMAIN-CONTAINING PROTEIN"/>
    <property type="match status" value="1"/>
</dbReference>
<dbReference type="GO" id="GO:0005737">
    <property type="term" value="C:cytoplasm"/>
    <property type="evidence" value="ECO:0007669"/>
    <property type="project" value="TreeGrafter"/>
</dbReference>
<dbReference type="PROSITE" id="PS51791">
    <property type="entry name" value="HSAC2"/>
    <property type="match status" value="1"/>
</dbReference>
<name>A0A2R5L454_9ACAR</name>
<evidence type="ECO:0000259" key="3">
    <source>
        <dbReference type="PROSITE" id="PS51791"/>
    </source>
</evidence>
<dbReference type="PANTHER" id="PTHR31108">
    <property type="entry name" value="TUMOR PROTEIN P63-REGULATED GENE 1-LIKE PROTEIN"/>
    <property type="match status" value="1"/>
</dbReference>
<protein>
    <submittedName>
        <fullName evidence="4">Putative tumor protein</fullName>
    </submittedName>
</protein>